<organism evidence="2 3">
    <name type="scientific">Striga asiatica</name>
    <name type="common">Asiatic witchweed</name>
    <name type="synonym">Buchnera asiatica</name>
    <dbReference type="NCBI Taxonomy" id="4170"/>
    <lineage>
        <taxon>Eukaryota</taxon>
        <taxon>Viridiplantae</taxon>
        <taxon>Streptophyta</taxon>
        <taxon>Embryophyta</taxon>
        <taxon>Tracheophyta</taxon>
        <taxon>Spermatophyta</taxon>
        <taxon>Magnoliopsida</taxon>
        <taxon>eudicotyledons</taxon>
        <taxon>Gunneridae</taxon>
        <taxon>Pentapetalae</taxon>
        <taxon>asterids</taxon>
        <taxon>lamiids</taxon>
        <taxon>Lamiales</taxon>
        <taxon>Orobanchaceae</taxon>
        <taxon>Buchnereae</taxon>
        <taxon>Striga</taxon>
    </lineage>
</organism>
<evidence type="ECO:0000313" key="3">
    <source>
        <dbReference type="Proteomes" id="UP000325081"/>
    </source>
</evidence>
<dbReference type="EMBL" id="BKCP01010959">
    <property type="protein sequence ID" value="GER54102.1"/>
    <property type="molecule type" value="Genomic_DNA"/>
</dbReference>
<protein>
    <submittedName>
        <fullName evidence="2">DNA-damage-repair/toleration protein DRT111</fullName>
    </submittedName>
</protein>
<feature type="non-terminal residue" evidence="2">
    <location>
        <position position="1"/>
    </location>
</feature>
<evidence type="ECO:0000256" key="1">
    <source>
        <dbReference type="SAM" id="MobiDB-lite"/>
    </source>
</evidence>
<name>A0A5A7R9J1_STRAF</name>
<keyword evidence="3" id="KW-1185">Reference proteome</keyword>
<feature type="region of interest" description="Disordered" evidence="1">
    <location>
        <begin position="164"/>
        <end position="199"/>
    </location>
</feature>
<dbReference type="OrthoDB" id="5411533at2759"/>
<feature type="non-terminal residue" evidence="2">
    <location>
        <position position="313"/>
    </location>
</feature>
<comment type="caution">
    <text evidence="2">The sequence shown here is derived from an EMBL/GenBank/DDBJ whole genome shotgun (WGS) entry which is preliminary data.</text>
</comment>
<dbReference type="AlphaFoldDB" id="A0A5A7R9J1"/>
<sequence length="313" mass="34645">IGLSRTPFHLLSSALKFVFITSSLLSSFSSNDLPQFSTSLFRYTAAEGWLTESPSDLWWPQFSVRMTLATSSSGNQGGGATGVVQISQLAATRRSRQELAVGGVQDRERKRKQAEVEVRGVAEEGSYERWRRRWRAEVSIATPVGKRQRKWVRHRQIGELGIGAVGGREDDSNIEDDGENGLEGRPISGKQEQGITTPLVAKKTDKRGGVIVNTGELSKKVKSVSFNGTPIRTVLLRNMNYKIEPISFKTSSIVLLQISCATLFNLSLLTSDIWAVVMILCTTERRAQRGVQPLRIQILTQNINTSLGKKIQV</sequence>
<proteinExistence type="predicted"/>
<gene>
    <name evidence="2" type="ORF">STAS_31666</name>
</gene>
<accession>A0A5A7R9J1</accession>
<reference evidence="3" key="1">
    <citation type="journal article" date="2019" name="Curr. Biol.">
        <title>Genome Sequence of Striga asiatica Provides Insight into the Evolution of Plant Parasitism.</title>
        <authorList>
            <person name="Yoshida S."/>
            <person name="Kim S."/>
            <person name="Wafula E.K."/>
            <person name="Tanskanen J."/>
            <person name="Kim Y.M."/>
            <person name="Honaas L."/>
            <person name="Yang Z."/>
            <person name="Spallek T."/>
            <person name="Conn C.E."/>
            <person name="Ichihashi Y."/>
            <person name="Cheong K."/>
            <person name="Cui S."/>
            <person name="Der J.P."/>
            <person name="Gundlach H."/>
            <person name="Jiao Y."/>
            <person name="Hori C."/>
            <person name="Ishida J.K."/>
            <person name="Kasahara H."/>
            <person name="Kiba T."/>
            <person name="Kim M.S."/>
            <person name="Koo N."/>
            <person name="Laohavisit A."/>
            <person name="Lee Y.H."/>
            <person name="Lumba S."/>
            <person name="McCourt P."/>
            <person name="Mortimer J.C."/>
            <person name="Mutuku J.M."/>
            <person name="Nomura T."/>
            <person name="Sasaki-Sekimoto Y."/>
            <person name="Seto Y."/>
            <person name="Wang Y."/>
            <person name="Wakatake T."/>
            <person name="Sakakibara H."/>
            <person name="Demura T."/>
            <person name="Yamaguchi S."/>
            <person name="Yoneyama K."/>
            <person name="Manabe R.I."/>
            <person name="Nelson D.C."/>
            <person name="Schulman A.H."/>
            <person name="Timko M.P."/>
            <person name="dePamphilis C.W."/>
            <person name="Choi D."/>
            <person name="Shirasu K."/>
        </authorList>
    </citation>
    <scope>NUCLEOTIDE SEQUENCE [LARGE SCALE GENOMIC DNA]</scope>
    <source>
        <strain evidence="3">cv. UVA1</strain>
    </source>
</reference>
<dbReference type="Proteomes" id="UP000325081">
    <property type="component" value="Unassembled WGS sequence"/>
</dbReference>
<evidence type="ECO:0000313" key="2">
    <source>
        <dbReference type="EMBL" id="GER54102.1"/>
    </source>
</evidence>